<dbReference type="InterPro" id="IPR018203">
    <property type="entry name" value="GDP_dissociation_inhibitor"/>
</dbReference>
<comment type="caution">
    <text evidence="3">The sequence shown here is derived from an EMBL/GenBank/DDBJ whole genome shotgun (WGS) entry which is preliminary data.</text>
</comment>
<evidence type="ECO:0000256" key="2">
    <source>
        <dbReference type="PIRNR" id="PIRNR037514"/>
    </source>
</evidence>
<proteinExistence type="inferred from homology"/>
<dbReference type="GO" id="GO:0016192">
    <property type="term" value="P:vesicle-mediated transport"/>
    <property type="evidence" value="ECO:0007669"/>
    <property type="project" value="TreeGrafter"/>
</dbReference>
<dbReference type="GO" id="GO:0005968">
    <property type="term" value="C:Rab-protein geranylgeranyltransferase complex"/>
    <property type="evidence" value="ECO:0007669"/>
    <property type="project" value="TreeGrafter"/>
</dbReference>
<protein>
    <recommendedName>
        <fullName evidence="2">Rab proteins geranylgeranyltransferase</fullName>
    </recommendedName>
</protein>
<dbReference type="Gene3D" id="1.10.405.10">
    <property type="entry name" value="Guanine Nucleotide Dissociation Inhibitor, domain 1"/>
    <property type="match status" value="1"/>
</dbReference>
<evidence type="ECO:0000313" key="4">
    <source>
        <dbReference type="Proteomes" id="UP000700596"/>
    </source>
</evidence>
<dbReference type="Gene3D" id="3.50.50.60">
    <property type="entry name" value="FAD/NAD(P)-binding domain"/>
    <property type="match status" value="1"/>
</dbReference>
<dbReference type="Proteomes" id="UP000700596">
    <property type="component" value="Unassembled WGS sequence"/>
</dbReference>
<dbReference type="PANTHER" id="PTHR11787">
    <property type="entry name" value="RAB GDP-DISSOCIATION INHIBITOR"/>
    <property type="match status" value="1"/>
</dbReference>
<evidence type="ECO:0000313" key="3">
    <source>
        <dbReference type="EMBL" id="KAH7116929.1"/>
    </source>
</evidence>
<dbReference type="InterPro" id="IPR036188">
    <property type="entry name" value="FAD/NAD-bd_sf"/>
</dbReference>
<dbReference type="SUPFAM" id="SSF51905">
    <property type="entry name" value="FAD/NAD(P)-binding domain"/>
    <property type="match status" value="1"/>
</dbReference>
<dbReference type="PANTHER" id="PTHR11787:SF4">
    <property type="entry name" value="CHM, RAB ESCORT PROTEIN 1"/>
    <property type="match status" value="1"/>
</dbReference>
<accession>A0A9P9IEJ8</accession>
<evidence type="ECO:0000256" key="1">
    <source>
        <dbReference type="ARBA" id="ARBA00005593"/>
    </source>
</evidence>
<dbReference type="InterPro" id="IPR017230">
    <property type="entry name" value="Mrs6"/>
</dbReference>
<reference evidence="3" key="1">
    <citation type="journal article" date="2021" name="Nat. Commun.">
        <title>Genetic determinants of endophytism in the Arabidopsis root mycobiome.</title>
        <authorList>
            <person name="Mesny F."/>
            <person name="Miyauchi S."/>
            <person name="Thiergart T."/>
            <person name="Pickel B."/>
            <person name="Atanasova L."/>
            <person name="Karlsson M."/>
            <person name="Huettel B."/>
            <person name="Barry K.W."/>
            <person name="Haridas S."/>
            <person name="Chen C."/>
            <person name="Bauer D."/>
            <person name="Andreopoulos W."/>
            <person name="Pangilinan J."/>
            <person name="LaButti K."/>
            <person name="Riley R."/>
            <person name="Lipzen A."/>
            <person name="Clum A."/>
            <person name="Drula E."/>
            <person name="Henrissat B."/>
            <person name="Kohler A."/>
            <person name="Grigoriev I.V."/>
            <person name="Martin F.M."/>
            <person name="Hacquard S."/>
        </authorList>
    </citation>
    <scope>NUCLEOTIDE SEQUENCE</scope>
    <source>
        <strain evidence="3">MPI-CAGE-CH-0243</strain>
    </source>
</reference>
<dbReference type="PIRSF" id="PIRSF037514">
    <property type="entry name" value="Rab_ger_ger_transf_A_fun"/>
    <property type="match status" value="1"/>
</dbReference>
<dbReference type="OrthoDB" id="1923006at2759"/>
<dbReference type="GO" id="GO:0005092">
    <property type="term" value="F:GDP-dissociation inhibitor activity"/>
    <property type="evidence" value="ECO:0007669"/>
    <property type="project" value="UniProtKB-UniRule"/>
</dbReference>
<name>A0A9P9IEJ8_9PLEO</name>
<comment type="similarity">
    <text evidence="1 2">Belongs to the Rab GDI family.</text>
</comment>
<dbReference type="PRINTS" id="PR00891">
    <property type="entry name" value="RABGDIREP"/>
</dbReference>
<gene>
    <name evidence="3" type="ORF">B0J11DRAFT_442306</name>
</gene>
<dbReference type="GO" id="GO:0016740">
    <property type="term" value="F:transferase activity"/>
    <property type="evidence" value="ECO:0007669"/>
    <property type="project" value="UniProtKB-KW"/>
</dbReference>
<dbReference type="AlphaFoldDB" id="A0A9P9IEJ8"/>
<keyword evidence="3" id="KW-0808">Transferase</keyword>
<organism evidence="3 4">
    <name type="scientific">Dendryphion nanum</name>
    <dbReference type="NCBI Taxonomy" id="256645"/>
    <lineage>
        <taxon>Eukaryota</taxon>
        <taxon>Fungi</taxon>
        <taxon>Dikarya</taxon>
        <taxon>Ascomycota</taxon>
        <taxon>Pezizomycotina</taxon>
        <taxon>Dothideomycetes</taxon>
        <taxon>Pleosporomycetidae</taxon>
        <taxon>Pleosporales</taxon>
        <taxon>Torulaceae</taxon>
        <taxon>Dendryphion</taxon>
    </lineage>
</organism>
<sequence>MDTLDKTDWDVVIVGTGLQQSLLALALSRSGKKILHIDENDYYGAAEAALSLQEVDSWADQVNGASAGAFVNISITKPEDTQPSASSLSSSRSYSLALSPQIVYARSALLQYLVSSKVYRQLEFLAVGSWWVYSVDSDAQIGPCGTLLKVPNGREDVFQDQVLDFKAKRALMKFLRFISEYEEQPEIWEEHRAKPFPKFLAEQFKVPTTLLAPLLALALSSTRGDQTATEYALPRIARHLRSIGVFGPGFGAVIPKWGGMSEITQVGCRASAVGGGVYVLGKGLSNPGSEADVATADGIKLQLKDGESITAKHVVESTSEHTRQSPTHSRSITIVSSSLQPLFPPIAEDAPLPASAVVVFPSGTLSVGEVTEEDLENFPVHIFVHSSDTGECPTGQSILYASTALPAPKGPYLLRSAISSLLSTVDVTPTPTVLYSVQYERSEAAPASSLSTIQDERILRIPPTGLDLAFDDESIEGVKDVWRKIVGDGEDVGEFLVFEDREGNADDDE</sequence>
<dbReference type="GO" id="GO:0005634">
    <property type="term" value="C:nucleus"/>
    <property type="evidence" value="ECO:0007669"/>
    <property type="project" value="TreeGrafter"/>
</dbReference>
<dbReference type="EMBL" id="JAGMWT010000014">
    <property type="protein sequence ID" value="KAH7116929.1"/>
    <property type="molecule type" value="Genomic_DNA"/>
</dbReference>
<dbReference type="SUPFAM" id="SSF54373">
    <property type="entry name" value="FAD-linked reductases, C-terminal domain"/>
    <property type="match status" value="1"/>
</dbReference>
<dbReference type="GO" id="GO:0005829">
    <property type="term" value="C:cytosol"/>
    <property type="evidence" value="ECO:0007669"/>
    <property type="project" value="TreeGrafter"/>
</dbReference>
<keyword evidence="4" id="KW-1185">Reference proteome</keyword>
<dbReference type="FunFam" id="1.10.405.10:FF:000003">
    <property type="entry name" value="Rab proteins geranylgeranyltransferase component A"/>
    <property type="match status" value="1"/>
</dbReference>
<dbReference type="Gene3D" id="3.30.519.10">
    <property type="entry name" value="Guanine Nucleotide Dissociation Inhibitor, domain 2"/>
    <property type="match status" value="1"/>
</dbReference>
<dbReference type="GO" id="GO:0007264">
    <property type="term" value="P:small GTPase-mediated signal transduction"/>
    <property type="evidence" value="ECO:0007669"/>
    <property type="project" value="UniProtKB-UniRule"/>
</dbReference>
<dbReference type="Pfam" id="PF00996">
    <property type="entry name" value="GDI"/>
    <property type="match status" value="1"/>
</dbReference>